<keyword evidence="2" id="KW-0238">DNA-binding</keyword>
<feature type="domain" description="Helix-turn-helix" evidence="1">
    <location>
        <begin position="32"/>
        <end position="77"/>
    </location>
</feature>
<dbReference type="Proteomes" id="UP000744769">
    <property type="component" value="Unassembled WGS sequence"/>
</dbReference>
<reference evidence="2" key="1">
    <citation type="submission" date="2020-03" db="EMBL/GenBank/DDBJ databases">
        <title>Draft sequencing of Calidifontibacter sp. DB0510.</title>
        <authorList>
            <person name="Kim D.-U."/>
        </authorList>
    </citation>
    <scope>NUCLEOTIDE SEQUENCE</scope>
    <source>
        <strain evidence="2">DB0510</strain>
    </source>
</reference>
<evidence type="ECO:0000313" key="2">
    <source>
        <dbReference type="EMBL" id="NHN56811.1"/>
    </source>
</evidence>
<protein>
    <submittedName>
        <fullName evidence="2">Excisionase family DNA-binding protein</fullName>
    </submittedName>
</protein>
<keyword evidence="3" id="KW-1185">Reference proteome</keyword>
<dbReference type="InterPro" id="IPR041657">
    <property type="entry name" value="HTH_17"/>
</dbReference>
<organism evidence="2 3">
    <name type="scientific">Metallococcus carri</name>
    <dbReference type="NCBI Taxonomy" id="1656884"/>
    <lineage>
        <taxon>Bacteria</taxon>
        <taxon>Bacillati</taxon>
        <taxon>Actinomycetota</taxon>
        <taxon>Actinomycetes</taxon>
        <taxon>Micrococcales</taxon>
        <taxon>Dermacoccaceae</taxon>
        <taxon>Metallococcus</taxon>
    </lineage>
</organism>
<dbReference type="Pfam" id="PF12728">
    <property type="entry name" value="HTH_17"/>
    <property type="match status" value="1"/>
</dbReference>
<evidence type="ECO:0000259" key="1">
    <source>
        <dbReference type="Pfam" id="PF12728"/>
    </source>
</evidence>
<dbReference type="AlphaFoldDB" id="A0A967B105"/>
<comment type="caution">
    <text evidence="2">The sequence shown here is derived from an EMBL/GenBank/DDBJ whole genome shotgun (WGS) entry which is preliminary data.</text>
</comment>
<evidence type="ECO:0000313" key="3">
    <source>
        <dbReference type="Proteomes" id="UP000744769"/>
    </source>
</evidence>
<dbReference type="EMBL" id="JAAOIV010000010">
    <property type="protein sequence ID" value="NHN56811.1"/>
    <property type="molecule type" value="Genomic_DNA"/>
</dbReference>
<dbReference type="InterPro" id="IPR010093">
    <property type="entry name" value="SinI_DNA-bd"/>
</dbReference>
<accession>A0A967B105</accession>
<dbReference type="SUPFAM" id="SSF46955">
    <property type="entry name" value="Putative DNA-binding domain"/>
    <property type="match status" value="1"/>
</dbReference>
<dbReference type="NCBIfam" id="TIGR01764">
    <property type="entry name" value="excise"/>
    <property type="match status" value="1"/>
</dbReference>
<gene>
    <name evidence="2" type="ORF">G9U51_13610</name>
</gene>
<name>A0A967B105_9MICO</name>
<proteinExistence type="predicted"/>
<dbReference type="GO" id="GO:0003677">
    <property type="term" value="F:DNA binding"/>
    <property type="evidence" value="ECO:0007669"/>
    <property type="project" value="UniProtKB-KW"/>
</dbReference>
<dbReference type="InterPro" id="IPR009061">
    <property type="entry name" value="DNA-bd_dom_put_sf"/>
</dbReference>
<sequence length="83" mass="9345">MIFVPGCDRQRRDLTLWGSVTNTPKSRRQFESLADAADRTGLSIRTFRRRIAAGELPAYRSGTRVLRVDPADVDRLMVLVPTA</sequence>